<accession>A0AAV4AQZ9</accession>
<gene>
    <name evidence="2" type="ORF">PoB_003508400</name>
</gene>
<dbReference type="Proteomes" id="UP000735302">
    <property type="component" value="Unassembled WGS sequence"/>
</dbReference>
<organism evidence="2 3">
    <name type="scientific">Plakobranchus ocellatus</name>
    <dbReference type="NCBI Taxonomy" id="259542"/>
    <lineage>
        <taxon>Eukaryota</taxon>
        <taxon>Metazoa</taxon>
        <taxon>Spiralia</taxon>
        <taxon>Lophotrochozoa</taxon>
        <taxon>Mollusca</taxon>
        <taxon>Gastropoda</taxon>
        <taxon>Heterobranchia</taxon>
        <taxon>Euthyneura</taxon>
        <taxon>Panpulmonata</taxon>
        <taxon>Sacoglossa</taxon>
        <taxon>Placobranchoidea</taxon>
        <taxon>Plakobranchidae</taxon>
        <taxon>Plakobranchus</taxon>
    </lineage>
</organism>
<evidence type="ECO:0000313" key="3">
    <source>
        <dbReference type="Proteomes" id="UP000735302"/>
    </source>
</evidence>
<proteinExistence type="predicted"/>
<reference evidence="2 3" key="1">
    <citation type="journal article" date="2021" name="Elife">
        <title>Chloroplast acquisition without the gene transfer in kleptoplastic sea slugs, Plakobranchus ocellatus.</title>
        <authorList>
            <person name="Maeda T."/>
            <person name="Takahashi S."/>
            <person name="Yoshida T."/>
            <person name="Shimamura S."/>
            <person name="Takaki Y."/>
            <person name="Nagai Y."/>
            <person name="Toyoda A."/>
            <person name="Suzuki Y."/>
            <person name="Arimoto A."/>
            <person name="Ishii H."/>
            <person name="Satoh N."/>
            <person name="Nishiyama T."/>
            <person name="Hasebe M."/>
            <person name="Maruyama T."/>
            <person name="Minagawa J."/>
            <person name="Obokata J."/>
            <person name="Shigenobu S."/>
        </authorList>
    </citation>
    <scope>NUCLEOTIDE SEQUENCE [LARGE SCALE GENOMIC DNA]</scope>
</reference>
<dbReference type="EMBL" id="BLXT01003971">
    <property type="protein sequence ID" value="GFO08579.1"/>
    <property type="molecule type" value="Genomic_DNA"/>
</dbReference>
<protein>
    <submittedName>
        <fullName evidence="2">Uncharacterized protein</fullName>
    </submittedName>
</protein>
<feature type="compositionally biased region" description="Low complexity" evidence="1">
    <location>
        <begin position="172"/>
        <end position="184"/>
    </location>
</feature>
<sequence length="396" mass="44027">MNLTRQLQQIVAETGKAQAATNADPVTKMVEAHLKRFSTDQHHILSNLREDLQQQNQALISDISRLLEGFASLVGRVVKKEVETALTELNLGASEVSDSSKLADNTQPSIGLRVSDRESTKTWSKVHRETDISQDCTSSSVNCASVEEAMKQQHIQTEIKANTWTRSKKKQSQQQVPVKSSASVTNAKSNGGSIGVVKPHINTEGVSPAEPNLSVYAGIHSEENVSSSVHFFPDDHPANMLVFNISSLAVSGKITKSPVYYLQDCPCKVQLGLWFDSKKKLAMDARLWGLATQALNPARIFTLNGWIKNKSSQEYTSLFTVESQPFNLQKSTSQTFPLDLSLKTSRGTHSNLTIKNLQYRNYILHDRDPISINWTIISKEAITDQYRSEPHIEYAT</sequence>
<feature type="region of interest" description="Disordered" evidence="1">
    <location>
        <begin position="162"/>
        <end position="205"/>
    </location>
</feature>
<evidence type="ECO:0000256" key="1">
    <source>
        <dbReference type="SAM" id="MobiDB-lite"/>
    </source>
</evidence>
<evidence type="ECO:0000313" key="2">
    <source>
        <dbReference type="EMBL" id="GFO08579.1"/>
    </source>
</evidence>
<dbReference type="AlphaFoldDB" id="A0AAV4AQZ9"/>
<comment type="caution">
    <text evidence="2">The sequence shown here is derived from an EMBL/GenBank/DDBJ whole genome shotgun (WGS) entry which is preliminary data.</text>
</comment>
<name>A0AAV4AQZ9_9GAST</name>
<keyword evidence="3" id="KW-1185">Reference proteome</keyword>